<evidence type="ECO:0000256" key="8">
    <source>
        <dbReference type="ARBA" id="ARBA00022967"/>
    </source>
</evidence>
<evidence type="ECO:0000256" key="14">
    <source>
        <dbReference type="ARBA" id="ARBA00031019"/>
    </source>
</evidence>
<keyword evidence="5" id="KW-0813">Transport</keyword>
<gene>
    <name evidence="17" type="primary">ND6</name>
</gene>
<keyword evidence="6" id="KW-0679">Respiratory chain</keyword>
<dbReference type="InterPro" id="IPR050269">
    <property type="entry name" value="ComplexI_Subunit6"/>
</dbReference>
<dbReference type="GO" id="GO:0031966">
    <property type="term" value="C:mitochondrial membrane"/>
    <property type="evidence" value="ECO:0007669"/>
    <property type="project" value="UniProtKB-SubCell"/>
</dbReference>
<reference evidence="17" key="2">
    <citation type="submission" date="2022-07" db="EMBL/GenBank/DDBJ databases">
        <authorList>
            <person name="Niu G."/>
        </authorList>
    </citation>
    <scope>NUCLEOTIDE SEQUENCE</scope>
</reference>
<feature type="transmembrane region" description="Helical" evidence="16">
    <location>
        <begin position="81"/>
        <end position="98"/>
    </location>
</feature>
<geneLocation type="mitochondrion" evidence="17"/>
<feature type="transmembrane region" description="Helical" evidence="16">
    <location>
        <begin position="48"/>
        <end position="69"/>
    </location>
</feature>
<keyword evidence="13 16" id="KW-0472">Membrane</keyword>
<evidence type="ECO:0000256" key="13">
    <source>
        <dbReference type="ARBA" id="ARBA00023136"/>
    </source>
</evidence>
<keyword evidence="10 16" id="KW-1133">Transmembrane helix</keyword>
<accession>A0A977TLC6</accession>
<dbReference type="PANTHER" id="PTHR11435:SF1">
    <property type="entry name" value="NADH-UBIQUINONE OXIDOREDUCTASE CHAIN 6"/>
    <property type="match status" value="1"/>
</dbReference>
<evidence type="ECO:0000256" key="3">
    <source>
        <dbReference type="ARBA" id="ARBA00012944"/>
    </source>
</evidence>
<evidence type="ECO:0000256" key="4">
    <source>
        <dbReference type="ARBA" id="ARBA00021095"/>
    </source>
</evidence>
<evidence type="ECO:0000256" key="7">
    <source>
        <dbReference type="ARBA" id="ARBA00022692"/>
    </source>
</evidence>
<evidence type="ECO:0000256" key="1">
    <source>
        <dbReference type="ARBA" id="ARBA00004225"/>
    </source>
</evidence>
<keyword evidence="7 16" id="KW-0812">Transmembrane</keyword>
<dbReference type="EMBL" id="ON964467">
    <property type="protein sequence ID" value="UXW93552.1"/>
    <property type="molecule type" value="Genomic_DNA"/>
</dbReference>
<evidence type="ECO:0000256" key="5">
    <source>
        <dbReference type="ARBA" id="ARBA00022448"/>
    </source>
</evidence>
<keyword evidence="8" id="KW-1278">Translocase</keyword>
<keyword evidence="9" id="KW-0249">Electron transport</keyword>
<name>A0A977TLC6_9HYME</name>
<organism evidence="17">
    <name type="scientific">Athalia sp. 'tibetana'</name>
    <dbReference type="NCBI Taxonomy" id="2983451"/>
    <lineage>
        <taxon>Eukaryota</taxon>
        <taxon>Metazoa</taxon>
        <taxon>Ecdysozoa</taxon>
        <taxon>Arthropoda</taxon>
        <taxon>Hexapoda</taxon>
        <taxon>Insecta</taxon>
        <taxon>Pterygota</taxon>
        <taxon>Neoptera</taxon>
        <taxon>Endopterygota</taxon>
        <taxon>Hymenoptera</taxon>
        <taxon>Tenthredinoidea</taxon>
        <taxon>Athaliidae</taxon>
        <taxon>Athalia</taxon>
    </lineage>
</organism>
<evidence type="ECO:0000256" key="6">
    <source>
        <dbReference type="ARBA" id="ARBA00022660"/>
    </source>
</evidence>
<keyword evidence="11" id="KW-0520">NAD</keyword>
<evidence type="ECO:0000256" key="9">
    <source>
        <dbReference type="ARBA" id="ARBA00022982"/>
    </source>
</evidence>
<proteinExistence type="inferred from homology"/>
<evidence type="ECO:0000256" key="2">
    <source>
        <dbReference type="ARBA" id="ARBA00005698"/>
    </source>
</evidence>
<comment type="subcellular location">
    <subcellularLocation>
        <location evidence="1">Mitochondrion membrane</location>
        <topology evidence="1">Multi-pass membrane protein</topology>
    </subcellularLocation>
</comment>
<reference evidence="17" key="1">
    <citation type="journal article" date="2022" name="Insects">
        <title>Phylogenomic Analyses of the Tenthredinoidea Support the Familial Rank of Athaliidae (Insecta, Tenthredinoidea).</title>
        <authorList>
            <person name="Niu G."/>
            <person name="Budak M."/>
            <person name="Korkmaz E.M."/>
            <person name="Dogan O."/>
            <person name="Nel A."/>
            <person name="Wan S."/>
            <person name="Cai C."/>
            <person name="Jouault C."/>
            <person name="Li M."/>
            <person name="Wei M."/>
        </authorList>
    </citation>
    <scope>NUCLEOTIDE SEQUENCE</scope>
</reference>
<evidence type="ECO:0000256" key="11">
    <source>
        <dbReference type="ARBA" id="ARBA00023027"/>
    </source>
</evidence>
<evidence type="ECO:0000256" key="16">
    <source>
        <dbReference type="SAM" id="Phobius"/>
    </source>
</evidence>
<keyword evidence="12 17" id="KW-0496">Mitochondrion</keyword>
<dbReference type="PANTHER" id="PTHR11435">
    <property type="entry name" value="NADH UBIQUINONE OXIDOREDUCTASE SUBUNIT ND6"/>
    <property type="match status" value="1"/>
</dbReference>
<feature type="transmembrane region" description="Helical" evidence="16">
    <location>
        <begin position="139"/>
        <end position="159"/>
    </location>
</feature>
<evidence type="ECO:0000256" key="10">
    <source>
        <dbReference type="ARBA" id="ARBA00022989"/>
    </source>
</evidence>
<evidence type="ECO:0000256" key="12">
    <source>
        <dbReference type="ARBA" id="ARBA00023128"/>
    </source>
</evidence>
<comment type="similarity">
    <text evidence="2">Belongs to the complex I subunit 6 family.</text>
</comment>
<evidence type="ECO:0000313" key="17">
    <source>
        <dbReference type="EMBL" id="UXW93552.1"/>
    </source>
</evidence>
<comment type="catalytic activity">
    <reaction evidence="15">
        <text>a ubiquinone + NADH + 5 H(+)(in) = a ubiquinol + NAD(+) + 4 H(+)(out)</text>
        <dbReference type="Rhea" id="RHEA:29091"/>
        <dbReference type="Rhea" id="RHEA-COMP:9565"/>
        <dbReference type="Rhea" id="RHEA-COMP:9566"/>
        <dbReference type="ChEBI" id="CHEBI:15378"/>
        <dbReference type="ChEBI" id="CHEBI:16389"/>
        <dbReference type="ChEBI" id="CHEBI:17976"/>
        <dbReference type="ChEBI" id="CHEBI:57540"/>
        <dbReference type="ChEBI" id="CHEBI:57945"/>
        <dbReference type="EC" id="7.1.1.2"/>
    </reaction>
</comment>
<dbReference type="GO" id="GO:0008137">
    <property type="term" value="F:NADH dehydrogenase (ubiquinone) activity"/>
    <property type="evidence" value="ECO:0007669"/>
    <property type="project" value="UniProtKB-EC"/>
</dbReference>
<protein>
    <recommendedName>
        <fullName evidence="4">NADH-ubiquinone oxidoreductase chain 6</fullName>
        <ecNumber evidence="3">7.1.1.2</ecNumber>
    </recommendedName>
    <alternativeName>
        <fullName evidence="14">NADH dehydrogenase subunit 6</fullName>
    </alternativeName>
</protein>
<evidence type="ECO:0000256" key="15">
    <source>
        <dbReference type="ARBA" id="ARBA00049551"/>
    </source>
</evidence>
<sequence length="170" mass="20039">MTKILLIFISLNSLMFYFSTTPLSMLLSLIAQTLFITIMSGLMSMSFWYSYILFIILMGGMLILFIYINSLIPNQKFNMKMSYFMWLSFFFSMIFMFIHPPHPPNANNAETMLFPLMEMETDLMLKLSMNKLYNKPTNYIMFLMINYLLLTLFIAVKIININMGPIRKNN</sequence>
<dbReference type="EC" id="7.1.1.2" evidence="3"/>
<dbReference type="AlphaFoldDB" id="A0A977TLC6"/>